<keyword evidence="2" id="KW-0645">Protease</keyword>
<dbReference type="PANTHER" id="PTHR30302">
    <property type="entry name" value="HYDROGENASE 1 MATURATION PROTEASE"/>
    <property type="match status" value="1"/>
</dbReference>
<name>E1IF12_9CHLR</name>
<dbReference type="GO" id="GO:0016485">
    <property type="term" value="P:protein processing"/>
    <property type="evidence" value="ECO:0007669"/>
    <property type="project" value="TreeGrafter"/>
</dbReference>
<dbReference type="InterPro" id="IPR000671">
    <property type="entry name" value="Peptidase_A31"/>
</dbReference>
<dbReference type="EMBL" id="ADVR01000079">
    <property type="protein sequence ID" value="EFO80216.1"/>
    <property type="molecule type" value="Genomic_DNA"/>
</dbReference>
<sequence>MKRVGTSLIIGYGNPLLGDDAAGHHVVAALARRGLARTTLLTVHQLTPELATMIAEVDRVIFVDARVGRGGVRWEAISGSEGVPPSTRAMQAGRVRSQAGLTMHLSEPSALLALAHVLYAHAPRAYLVTLPAHDFSLGAPLSSVTRRAVPLACRLIRTHLCHASASSRSSSFWPSSSPPVPMKKRR</sequence>
<evidence type="ECO:0000256" key="1">
    <source>
        <dbReference type="SAM" id="MobiDB-lite"/>
    </source>
</evidence>
<proteinExistence type="predicted"/>
<dbReference type="Proteomes" id="UP000054010">
    <property type="component" value="Unassembled WGS sequence"/>
</dbReference>
<dbReference type="GO" id="GO:0004175">
    <property type="term" value="F:endopeptidase activity"/>
    <property type="evidence" value="ECO:0007669"/>
    <property type="project" value="TreeGrafter"/>
</dbReference>
<feature type="compositionally biased region" description="Pro residues" evidence="1">
    <location>
        <begin position="176"/>
        <end position="186"/>
    </location>
</feature>
<organism evidence="2 3">
    <name type="scientific">Oscillochloris trichoides DG-6</name>
    <dbReference type="NCBI Taxonomy" id="765420"/>
    <lineage>
        <taxon>Bacteria</taxon>
        <taxon>Bacillati</taxon>
        <taxon>Chloroflexota</taxon>
        <taxon>Chloroflexia</taxon>
        <taxon>Chloroflexales</taxon>
        <taxon>Chloroflexineae</taxon>
        <taxon>Oscillochloridaceae</taxon>
        <taxon>Oscillochloris</taxon>
    </lineage>
</organism>
<dbReference type="eggNOG" id="COG0680">
    <property type="taxonomic scope" value="Bacteria"/>
</dbReference>
<keyword evidence="3" id="KW-1185">Reference proteome</keyword>
<protein>
    <submittedName>
        <fullName evidence="2">Hydrogenase maturation protease</fullName>
    </submittedName>
</protein>
<gene>
    <name evidence="2" type="ORF">OSCT_1913</name>
</gene>
<dbReference type="InterPro" id="IPR023430">
    <property type="entry name" value="Pept_HybD-like_dom_sf"/>
</dbReference>
<dbReference type="HOGENOM" id="CLU_099037_6_1_0"/>
<dbReference type="Gene3D" id="3.40.50.1450">
    <property type="entry name" value="HybD-like"/>
    <property type="match status" value="1"/>
</dbReference>
<evidence type="ECO:0000313" key="2">
    <source>
        <dbReference type="EMBL" id="EFO80216.1"/>
    </source>
</evidence>
<dbReference type="OrthoDB" id="9808862at2"/>
<accession>E1IF12</accession>
<comment type="caution">
    <text evidence="2">The sequence shown here is derived from an EMBL/GenBank/DDBJ whole genome shotgun (WGS) entry which is preliminary data.</text>
</comment>
<keyword evidence="2" id="KW-0378">Hydrolase</keyword>
<dbReference type="GO" id="GO:0008047">
    <property type="term" value="F:enzyme activator activity"/>
    <property type="evidence" value="ECO:0007669"/>
    <property type="project" value="InterPro"/>
</dbReference>
<evidence type="ECO:0000313" key="3">
    <source>
        <dbReference type="Proteomes" id="UP000054010"/>
    </source>
</evidence>
<dbReference type="NCBIfam" id="TIGR00072">
    <property type="entry name" value="hydrog_prot"/>
    <property type="match status" value="1"/>
</dbReference>
<dbReference type="SUPFAM" id="SSF53163">
    <property type="entry name" value="HybD-like"/>
    <property type="match status" value="1"/>
</dbReference>
<dbReference type="AlphaFoldDB" id="E1IF12"/>
<feature type="region of interest" description="Disordered" evidence="1">
    <location>
        <begin position="167"/>
        <end position="186"/>
    </location>
</feature>
<reference evidence="2 3" key="1">
    <citation type="journal article" date="2011" name="J. Bacteriol.">
        <title>Draft genome sequence of the anoxygenic filamentous phototrophic bacterium Oscillochloris trichoides subsp. DG-6.</title>
        <authorList>
            <person name="Kuznetsov B.B."/>
            <person name="Ivanovsky R.N."/>
            <person name="Keppen O.I."/>
            <person name="Sukhacheva M.V."/>
            <person name="Bumazhkin B.K."/>
            <person name="Patutina E.O."/>
            <person name="Beletsky A.V."/>
            <person name="Mardanov A.V."/>
            <person name="Baslerov R.V."/>
            <person name="Panteleeva A.N."/>
            <person name="Kolganova T.V."/>
            <person name="Ravin N.V."/>
            <person name="Skryabin K.G."/>
        </authorList>
    </citation>
    <scope>NUCLEOTIDE SEQUENCE [LARGE SCALE GENOMIC DNA]</scope>
    <source>
        <strain evidence="2 3">DG-6</strain>
    </source>
</reference>
<dbReference type="STRING" id="765420.OSCT_1913"/>
<dbReference type="PANTHER" id="PTHR30302:SF5">
    <property type="entry name" value="SLR1876 PROTEIN"/>
    <property type="match status" value="1"/>
</dbReference>